<proteinExistence type="inferred from homology"/>
<comment type="similarity">
    <text evidence="1">Belongs to the DinB family.</text>
</comment>
<dbReference type="Proteomes" id="UP000469125">
    <property type="component" value="Unassembled WGS sequence"/>
</dbReference>
<evidence type="ECO:0000256" key="3">
    <source>
        <dbReference type="PIRSR" id="PIRSR607837-1"/>
    </source>
</evidence>
<comment type="caution">
    <text evidence="4">The sequence shown here is derived from an EMBL/GenBank/DDBJ whole genome shotgun (WGS) entry which is preliminary data.</text>
</comment>
<keyword evidence="5" id="KW-1185">Reference proteome</keyword>
<dbReference type="GO" id="GO:0046872">
    <property type="term" value="F:metal ion binding"/>
    <property type="evidence" value="ECO:0007669"/>
    <property type="project" value="UniProtKB-KW"/>
</dbReference>
<dbReference type="InterPro" id="IPR007837">
    <property type="entry name" value="DinB"/>
</dbReference>
<organism evidence="4 5">
    <name type="scientific">Ornithinibacillus caprae</name>
    <dbReference type="NCBI Taxonomy" id="2678566"/>
    <lineage>
        <taxon>Bacteria</taxon>
        <taxon>Bacillati</taxon>
        <taxon>Bacillota</taxon>
        <taxon>Bacilli</taxon>
        <taxon>Bacillales</taxon>
        <taxon>Bacillaceae</taxon>
        <taxon>Ornithinibacillus</taxon>
    </lineage>
</organism>
<accession>A0A6N8FF38</accession>
<evidence type="ECO:0000256" key="2">
    <source>
        <dbReference type="ARBA" id="ARBA00022723"/>
    </source>
</evidence>
<evidence type="ECO:0000313" key="5">
    <source>
        <dbReference type="Proteomes" id="UP000469125"/>
    </source>
</evidence>
<reference evidence="4 5" key="1">
    <citation type="submission" date="2019-11" db="EMBL/GenBank/DDBJ databases">
        <authorList>
            <person name="Li X."/>
        </authorList>
    </citation>
    <scope>NUCLEOTIDE SEQUENCE [LARGE SCALE GENOMIC DNA]</scope>
    <source>
        <strain evidence="4 5">L9</strain>
    </source>
</reference>
<feature type="binding site" evidence="3">
    <location>
        <position position="44"/>
    </location>
    <ligand>
        <name>a divalent metal cation</name>
        <dbReference type="ChEBI" id="CHEBI:60240"/>
    </ligand>
</feature>
<dbReference type="PANTHER" id="PTHR37302">
    <property type="entry name" value="SLR1116 PROTEIN"/>
    <property type="match status" value="1"/>
</dbReference>
<evidence type="ECO:0000256" key="1">
    <source>
        <dbReference type="ARBA" id="ARBA00008635"/>
    </source>
</evidence>
<dbReference type="EMBL" id="WOCA01000004">
    <property type="protein sequence ID" value="MUK88170.1"/>
    <property type="molecule type" value="Genomic_DNA"/>
</dbReference>
<dbReference type="SUPFAM" id="SSF109854">
    <property type="entry name" value="DinB/YfiT-like putative metalloenzymes"/>
    <property type="match status" value="1"/>
</dbReference>
<dbReference type="InterPro" id="IPR034660">
    <property type="entry name" value="DinB/YfiT-like"/>
</dbReference>
<gene>
    <name evidence="4" type="ORF">GMD78_07150</name>
</gene>
<feature type="binding site" evidence="3">
    <location>
        <position position="126"/>
    </location>
    <ligand>
        <name>a divalent metal cation</name>
        <dbReference type="ChEBI" id="CHEBI:60240"/>
    </ligand>
</feature>
<dbReference type="RefSeq" id="WP_155668154.1">
    <property type="nucleotide sequence ID" value="NZ_WOCA01000004.1"/>
</dbReference>
<evidence type="ECO:0000313" key="4">
    <source>
        <dbReference type="EMBL" id="MUK88170.1"/>
    </source>
</evidence>
<dbReference type="Gene3D" id="1.20.120.450">
    <property type="entry name" value="dinb family like domain"/>
    <property type="match status" value="1"/>
</dbReference>
<dbReference type="Pfam" id="PF05163">
    <property type="entry name" value="DinB"/>
    <property type="match status" value="1"/>
</dbReference>
<keyword evidence="2 3" id="KW-0479">Metal-binding</keyword>
<dbReference type="PANTHER" id="PTHR37302:SF3">
    <property type="entry name" value="DAMAGE-INDUCIBLE PROTEIN DINB"/>
    <property type="match status" value="1"/>
</dbReference>
<feature type="binding site" evidence="3">
    <location>
        <position position="122"/>
    </location>
    <ligand>
        <name>a divalent metal cation</name>
        <dbReference type="ChEBI" id="CHEBI:60240"/>
    </ligand>
</feature>
<name>A0A6N8FF38_9BACI</name>
<dbReference type="AlphaFoldDB" id="A0A6N8FF38"/>
<protein>
    <submittedName>
        <fullName evidence="4">DUF664 domain-containing protein</fullName>
    </submittedName>
</protein>
<sequence>MYTFFLYNWQVRDQWFEWCQQLDQSELLKQRVGGIGSILHTLLHIVDVEHSWIQAIQGKDDILHDFNDFTTLEDVVSLSHKYREDIKEFFNNHPFEQDHSVKAAWIDDTFTKEEVLQHVIAHEIHHIGQLSIWARELGLNPVSANLIGRGLFSS</sequence>